<accession>A0A1H5SKU3</accession>
<proteinExistence type="predicted"/>
<dbReference type="OrthoDB" id="1041092at2"/>
<sequence>MKNTILTVFLLLTFFSYAQSISKAVIGMAGKTQTNGGISVSWTAGEPIVGLMSAGGNQLGNGYYPSLDVKALSKQDFTMEVAIRVYPNPTSNYLYAEQKDQHQLAINLVDINGRVLLENKINSGGQIDITNFSKGIYIIQVQDLQTKKKNTYKIIKK</sequence>
<evidence type="ECO:0000313" key="5">
    <source>
        <dbReference type="Proteomes" id="UP000236737"/>
    </source>
</evidence>
<dbReference type="NCBIfam" id="TIGR04183">
    <property type="entry name" value="Por_Secre_tail"/>
    <property type="match status" value="1"/>
</dbReference>
<keyword evidence="5" id="KW-1185">Reference proteome</keyword>
<protein>
    <submittedName>
        <fullName evidence="4">Por secretion system C-terminal sorting domain-containing protein</fullName>
    </submittedName>
</protein>
<gene>
    <name evidence="4" type="ORF">SAMN04488130_101336</name>
</gene>
<name>A0A1H5SKU3_9FLAO</name>
<evidence type="ECO:0000256" key="2">
    <source>
        <dbReference type="SAM" id="SignalP"/>
    </source>
</evidence>
<dbReference type="Pfam" id="PF18962">
    <property type="entry name" value="Por_Secre_tail"/>
    <property type="match status" value="1"/>
</dbReference>
<evidence type="ECO:0000313" key="4">
    <source>
        <dbReference type="EMBL" id="SEF51125.1"/>
    </source>
</evidence>
<keyword evidence="1 2" id="KW-0732">Signal</keyword>
<dbReference type="Proteomes" id="UP000236737">
    <property type="component" value="Unassembled WGS sequence"/>
</dbReference>
<dbReference type="EMBL" id="FNVP01000001">
    <property type="protein sequence ID" value="SEF51125.1"/>
    <property type="molecule type" value="Genomic_DNA"/>
</dbReference>
<feature type="signal peptide" evidence="2">
    <location>
        <begin position="1"/>
        <end position="18"/>
    </location>
</feature>
<feature type="chain" id="PRO_5009284099" evidence="2">
    <location>
        <begin position="19"/>
        <end position="157"/>
    </location>
</feature>
<evidence type="ECO:0000259" key="3">
    <source>
        <dbReference type="Pfam" id="PF18962"/>
    </source>
</evidence>
<dbReference type="InterPro" id="IPR026444">
    <property type="entry name" value="Secre_tail"/>
</dbReference>
<feature type="domain" description="Secretion system C-terminal sorting" evidence="3">
    <location>
        <begin position="85"/>
        <end position="149"/>
    </location>
</feature>
<reference evidence="5" key="1">
    <citation type="submission" date="2016-10" db="EMBL/GenBank/DDBJ databases">
        <authorList>
            <person name="Varghese N."/>
            <person name="Submissions S."/>
        </authorList>
    </citation>
    <scope>NUCLEOTIDE SEQUENCE [LARGE SCALE GENOMIC DNA]</scope>
    <source>
        <strain evidence="5">CGMCC 1.9230</strain>
    </source>
</reference>
<organism evidence="4 5">
    <name type="scientific">Flavobacterium urumqiense</name>
    <dbReference type="NCBI Taxonomy" id="935224"/>
    <lineage>
        <taxon>Bacteria</taxon>
        <taxon>Pseudomonadati</taxon>
        <taxon>Bacteroidota</taxon>
        <taxon>Flavobacteriia</taxon>
        <taxon>Flavobacteriales</taxon>
        <taxon>Flavobacteriaceae</taxon>
        <taxon>Flavobacterium</taxon>
    </lineage>
</organism>
<dbReference type="AlphaFoldDB" id="A0A1H5SKU3"/>
<evidence type="ECO:0000256" key="1">
    <source>
        <dbReference type="ARBA" id="ARBA00022729"/>
    </source>
</evidence>
<dbReference type="RefSeq" id="WP_103998474.1">
    <property type="nucleotide sequence ID" value="NZ_FNVP01000001.1"/>
</dbReference>